<sequence>MNNKVSYKLIGIFVLVGFAMIVGFSYWLLKPASKDAMQKYIIYFDESVAGLNINAPVKYRGITVGKVINLRINPSNIEEIEATVDILKTTPIKETTVAKLTAQGITGLTYINLTLGANSAPLLKPKKGEKYPVIKSVPSLFKDVEKSLGGLSTQLSGILQKTNKILDASNRHEVHKILLHTATVLEHIDMVFDAKRVKSLQKSMDNLALFSSQLTQLTPKVDAFLSNSIAWEDKMSNSFGSIERSYKGIGVTMDNMALSFANSEKDMKDISINLVPTLDATLLQMQSTMIEFNSLLRAYKRNPSDILFKRTKVKRGPGEK</sequence>
<organism evidence="3">
    <name type="scientific">hydrothermal vent metagenome</name>
    <dbReference type="NCBI Taxonomy" id="652676"/>
    <lineage>
        <taxon>unclassified sequences</taxon>
        <taxon>metagenomes</taxon>
        <taxon>ecological metagenomes</taxon>
    </lineage>
</organism>
<dbReference type="PANTHER" id="PTHR36698">
    <property type="entry name" value="BLL5892 PROTEIN"/>
    <property type="match status" value="1"/>
</dbReference>
<dbReference type="InterPro" id="IPR003399">
    <property type="entry name" value="Mce/MlaD"/>
</dbReference>
<proteinExistence type="predicted"/>
<accession>A0A1W1C0T0</accession>
<evidence type="ECO:0000313" key="3">
    <source>
        <dbReference type="EMBL" id="SFV59363.1"/>
    </source>
</evidence>
<name>A0A1W1C0T0_9ZZZZ</name>
<evidence type="ECO:0000259" key="2">
    <source>
        <dbReference type="Pfam" id="PF02470"/>
    </source>
</evidence>
<evidence type="ECO:0000256" key="1">
    <source>
        <dbReference type="SAM" id="Phobius"/>
    </source>
</evidence>
<protein>
    <submittedName>
        <fullName evidence="3">ABC transport system periplasmic substrate binding protein</fullName>
    </submittedName>
</protein>
<gene>
    <name evidence="3" type="ORF">MNB_SM-5-816</name>
</gene>
<feature type="domain" description="Mce/MlaD" evidence="2">
    <location>
        <begin position="39"/>
        <end position="114"/>
    </location>
</feature>
<dbReference type="AlphaFoldDB" id="A0A1W1C0T0"/>
<reference evidence="3" key="1">
    <citation type="submission" date="2016-10" db="EMBL/GenBank/DDBJ databases">
        <authorList>
            <person name="de Groot N.N."/>
        </authorList>
    </citation>
    <scope>NUCLEOTIDE SEQUENCE</scope>
</reference>
<dbReference type="EMBL" id="FPHH01000054">
    <property type="protein sequence ID" value="SFV59363.1"/>
    <property type="molecule type" value="Genomic_DNA"/>
</dbReference>
<keyword evidence="1" id="KW-0812">Transmembrane</keyword>
<dbReference type="PANTHER" id="PTHR36698:SF2">
    <property type="entry name" value="MCE_MLAD DOMAIN-CONTAINING PROTEIN"/>
    <property type="match status" value="1"/>
</dbReference>
<dbReference type="Pfam" id="PF02470">
    <property type="entry name" value="MlaD"/>
    <property type="match status" value="1"/>
</dbReference>
<keyword evidence="1" id="KW-0472">Membrane</keyword>
<keyword evidence="1" id="KW-1133">Transmembrane helix</keyword>
<feature type="transmembrane region" description="Helical" evidence="1">
    <location>
        <begin position="6"/>
        <end position="29"/>
    </location>
</feature>